<comment type="subcellular location">
    <subcellularLocation>
        <location evidence="1">Membrane</location>
        <topology evidence="1">Multi-pass membrane protein</topology>
    </subcellularLocation>
</comment>
<evidence type="ECO:0000313" key="6">
    <source>
        <dbReference type="Proteomes" id="UP000198287"/>
    </source>
</evidence>
<name>A0A226DF45_FOLCA</name>
<gene>
    <name evidence="5" type="ORF">Fcan01_21357</name>
</gene>
<dbReference type="InterPro" id="IPR032630">
    <property type="entry name" value="P_typ_ATPase_c"/>
</dbReference>
<dbReference type="OrthoDB" id="377733at2759"/>
<dbReference type="AlphaFoldDB" id="A0A226DF45"/>
<dbReference type="GO" id="GO:0005886">
    <property type="term" value="C:plasma membrane"/>
    <property type="evidence" value="ECO:0007669"/>
    <property type="project" value="TreeGrafter"/>
</dbReference>
<keyword evidence="6" id="KW-1185">Reference proteome</keyword>
<dbReference type="PANTHER" id="PTHR24092:SF150">
    <property type="entry name" value="PHOSPHOLIPID-TRANSPORTING ATPASE"/>
    <property type="match status" value="1"/>
</dbReference>
<reference evidence="5 6" key="1">
    <citation type="submission" date="2015-12" db="EMBL/GenBank/DDBJ databases">
        <title>The genome of Folsomia candida.</title>
        <authorList>
            <person name="Faddeeva A."/>
            <person name="Derks M.F."/>
            <person name="Anvar Y."/>
            <person name="Smit S."/>
            <person name="Van Straalen N."/>
            <person name="Roelofs D."/>
        </authorList>
    </citation>
    <scope>NUCLEOTIDE SEQUENCE [LARGE SCALE GENOMIC DNA]</scope>
    <source>
        <strain evidence="5 6">VU population</strain>
        <tissue evidence="5">Whole body</tissue>
    </source>
</reference>
<dbReference type="GO" id="GO:0005802">
    <property type="term" value="C:trans-Golgi network"/>
    <property type="evidence" value="ECO:0007669"/>
    <property type="project" value="TreeGrafter"/>
</dbReference>
<evidence type="ECO:0000256" key="3">
    <source>
        <dbReference type="ARBA" id="ARBA00022842"/>
    </source>
</evidence>
<dbReference type="STRING" id="158441.A0A226DF45"/>
<dbReference type="Proteomes" id="UP000198287">
    <property type="component" value="Unassembled WGS sequence"/>
</dbReference>
<dbReference type="GO" id="GO:0045332">
    <property type="term" value="P:phospholipid translocation"/>
    <property type="evidence" value="ECO:0007669"/>
    <property type="project" value="TreeGrafter"/>
</dbReference>
<comment type="caution">
    <text evidence="5">The sequence shown here is derived from an EMBL/GenBank/DDBJ whole genome shotgun (WGS) entry which is preliminary data.</text>
</comment>
<dbReference type="GO" id="GO:0046872">
    <property type="term" value="F:metal ion binding"/>
    <property type="evidence" value="ECO:0007669"/>
    <property type="project" value="UniProtKB-KW"/>
</dbReference>
<dbReference type="Pfam" id="PF16212">
    <property type="entry name" value="PhoLip_ATPase_C"/>
    <property type="match status" value="1"/>
</dbReference>
<evidence type="ECO:0000256" key="2">
    <source>
        <dbReference type="ARBA" id="ARBA00022723"/>
    </source>
</evidence>
<keyword evidence="3" id="KW-0460">Magnesium</keyword>
<accession>A0A226DF45</accession>
<evidence type="ECO:0000259" key="4">
    <source>
        <dbReference type="Pfam" id="PF16212"/>
    </source>
</evidence>
<dbReference type="PANTHER" id="PTHR24092">
    <property type="entry name" value="PROBABLE PHOSPHOLIPID-TRANSPORTING ATPASE"/>
    <property type="match status" value="1"/>
</dbReference>
<evidence type="ECO:0000313" key="5">
    <source>
        <dbReference type="EMBL" id="OXA44195.1"/>
    </source>
</evidence>
<evidence type="ECO:0000256" key="1">
    <source>
        <dbReference type="ARBA" id="ARBA00004141"/>
    </source>
</evidence>
<proteinExistence type="predicted"/>
<keyword evidence="2" id="KW-0479">Metal-binding</keyword>
<feature type="domain" description="P-type ATPase C-terminal" evidence="4">
    <location>
        <begin position="81"/>
        <end position="124"/>
    </location>
</feature>
<dbReference type="GO" id="GO:0140326">
    <property type="term" value="F:ATPase-coupled intramembrane lipid transporter activity"/>
    <property type="evidence" value="ECO:0007669"/>
    <property type="project" value="TreeGrafter"/>
</dbReference>
<sequence>MEDPLEDLGPEFTLRLNKGSEMCLSDYVMKAVSMDLWIIAARKDRRRTYLHSKAAKLKNKRMYSSLRPTVGISGNEGLQAACASDYAIAQFYYLKKLLFVHGAWNHDRITKAIFYSFYKNICLIRPNRKKMTRMMMIKKPRLIE</sequence>
<protein>
    <submittedName>
        <fullName evidence="5">Phospholipid-transporting ATPase tat-1</fullName>
    </submittedName>
</protein>
<dbReference type="EMBL" id="LNIX01000020">
    <property type="protein sequence ID" value="OXA44195.1"/>
    <property type="molecule type" value="Genomic_DNA"/>
</dbReference>
<organism evidence="5 6">
    <name type="scientific">Folsomia candida</name>
    <name type="common">Springtail</name>
    <dbReference type="NCBI Taxonomy" id="158441"/>
    <lineage>
        <taxon>Eukaryota</taxon>
        <taxon>Metazoa</taxon>
        <taxon>Ecdysozoa</taxon>
        <taxon>Arthropoda</taxon>
        <taxon>Hexapoda</taxon>
        <taxon>Collembola</taxon>
        <taxon>Entomobryomorpha</taxon>
        <taxon>Isotomoidea</taxon>
        <taxon>Isotomidae</taxon>
        <taxon>Proisotominae</taxon>
        <taxon>Folsomia</taxon>
    </lineage>
</organism>